<dbReference type="RefSeq" id="WP_143375196.1">
    <property type="nucleotide sequence ID" value="NZ_VJVZ01000018.1"/>
</dbReference>
<comment type="caution">
    <text evidence="3">The sequence shown here is derived from an EMBL/GenBank/DDBJ whole genome shotgun (WGS) entry which is preliminary data.</text>
</comment>
<feature type="signal peptide" evidence="2">
    <location>
        <begin position="1"/>
        <end position="20"/>
    </location>
</feature>
<keyword evidence="2" id="KW-0732">Signal</keyword>
<feature type="region of interest" description="Disordered" evidence="1">
    <location>
        <begin position="263"/>
        <end position="301"/>
    </location>
</feature>
<keyword evidence="4" id="KW-1185">Reference proteome</keyword>
<proteinExistence type="predicted"/>
<evidence type="ECO:0000313" key="4">
    <source>
        <dbReference type="Proteomes" id="UP000320643"/>
    </source>
</evidence>
<protein>
    <submittedName>
        <fullName evidence="3">Uncharacterized protein</fullName>
    </submittedName>
</protein>
<gene>
    <name evidence="3" type="ORF">FMM05_19970</name>
</gene>
<dbReference type="AlphaFoldDB" id="A0A552UTH7"/>
<dbReference type="EMBL" id="VJVZ01000018">
    <property type="protein sequence ID" value="TRW21536.1"/>
    <property type="molecule type" value="Genomic_DNA"/>
</dbReference>
<organism evidence="3 4">
    <name type="scientific">Flavobacterium zepuense</name>
    <dbReference type="NCBI Taxonomy" id="2593302"/>
    <lineage>
        <taxon>Bacteria</taxon>
        <taxon>Pseudomonadati</taxon>
        <taxon>Bacteroidota</taxon>
        <taxon>Flavobacteriia</taxon>
        <taxon>Flavobacteriales</taxon>
        <taxon>Flavobacteriaceae</taxon>
        <taxon>Flavobacterium</taxon>
    </lineage>
</organism>
<dbReference type="Proteomes" id="UP000320643">
    <property type="component" value="Unassembled WGS sequence"/>
</dbReference>
<evidence type="ECO:0000256" key="1">
    <source>
        <dbReference type="SAM" id="MobiDB-lite"/>
    </source>
</evidence>
<feature type="chain" id="PRO_5022117058" evidence="2">
    <location>
        <begin position="21"/>
        <end position="301"/>
    </location>
</feature>
<reference evidence="3 4" key="1">
    <citation type="submission" date="2019-07" db="EMBL/GenBank/DDBJ databases">
        <title>Flavobacterium sp. nov., isolated from glacier ice.</title>
        <authorList>
            <person name="Liu Q."/>
            <person name="Xin Y.-H."/>
        </authorList>
    </citation>
    <scope>NUCLEOTIDE SEQUENCE [LARGE SCALE GENOMIC DNA]</scope>
    <source>
        <strain evidence="3 4">ZT4R6</strain>
    </source>
</reference>
<evidence type="ECO:0000313" key="3">
    <source>
        <dbReference type="EMBL" id="TRW21536.1"/>
    </source>
</evidence>
<feature type="compositionally biased region" description="Basic residues" evidence="1">
    <location>
        <begin position="292"/>
        <end position="301"/>
    </location>
</feature>
<evidence type="ECO:0000256" key="2">
    <source>
        <dbReference type="SAM" id="SignalP"/>
    </source>
</evidence>
<accession>A0A552UTH7</accession>
<name>A0A552UTH7_9FLAO</name>
<sequence>MKKSLILLLLSIATFQTALSQNKVFNSKHAKLDFTTEEIDLVLTQSSVKPGGNELAPVLLAAIPTVIDMGFKITTKILESKVKAFSAEYSKSNSYLDAGSGYVPNILLSRTVGFDNGSLKPALSIKFQPKKAKGTFMERYIYYYISDLELEYSSAKSTDSYPTFDYTIELKLNYIVGDEKKVLELAPIVLSSVKYGSNSFPVDKYRSDLIPLPENSVIVGASVKVVETNPGKVRAEKILSAWNDNKDDVKTIINNFLPKEDKEEAAAAPGAAPAAAIPAVNGDDQSSSNPKPAKKSTKKTP</sequence>
<feature type="compositionally biased region" description="Low complexity" evidence="1">
    <location>
        <begin position="266"/>
        <end position="279"/>
    </location>
</feature>